<protein>
    <submittedName>
        <fullName evidence="2">Uncharacterized protein</fullName>
    </submittedName>
</protein>
<organism evidence="2">
    <name type="scientific">Escherichia coli</name>
    <dbReference type="NCBI Taxonomy" id="562"/>
    <lineage>
        <taxon>Bacteria</taxon>
        <taxon>Pseudomonadati</taxon>
        <taxon>Pseudomonadota</taxon>
        <taxon>Gammaproteobacteria</taxon>
        <taxon>Enterobacterales</taxon>
        <taxon>Enterobacteriaceae</taxon>
        <taxon>Escherichia</taxon>
    </lineage>
</organism>
<sequence length="38" mass="3829">MCSVSILLAGNENAGTEGGIHRRTSDADMKKAGRGGPA</sequence>
<keyword evidence="2" id="KW-0614">Plasmid</keyword>
<reference evidence="2" key="1">
    <citation type="journal article" date="2014" name="J. Antimicrob. Chemother.">
        <title>Nucleotide sequences of 16 transmissible plasmids identified in nine multidrug-resistant Escherichia coli isolates expressing an ESBL phenotype isolated from food-producing animals and healthy humans.</title>
        <authorList>
            <person name="Wang J."/>
            <person name="Stephan R."/>
            <person name="Power K."/>
            <person name="Yan Q."/>
            <person name="Hachler H."/>
            <person name="Fanning S."/>
        </authorList>
    </citation>
    <scope>NUCLEOTIDE SEQUENCE</scope>
    <source>
        <strain evidence="2">Human-1519</strain>
        <plasmid evidence="2">pH1519-76</plasmid>
    </source>
</reference>
<evidence type="ECO:0000313" key="2">
    <source>
        <dbReference type="EMBL" id="AIF78203.1"/>
    </source>
</evidence>
<name>A0A075MAT0_ECOLX</name>
<feature type="compositionally biased region" description="Basic and acidic residues" evidence="1">
    <location>
        <begin position="19"/>
        <end position="31"/>
    </location>
</feature>
<dbReference type="EMBL" id="KJ484631">
    <property type="protein sequence ID" value="AIF78203.1"/>
    <property type="molecule type" value="Genomic_DNA"/>
</dbReference>
<proteinExistence type="predicted"/>
<accession>A0A075MAT0</accession>
<geneLocation type="plasmid" evidence="2">
    <name>pH1519-76</name>
</geneLocation>
<feature type="region of interest" description="Disordered" evidence="1">
    <location>
        <begin position="10"/>
        <end position="38"/>
    </location>
</feature>
<evidence type="ECO:0000256" key="1">
    <source>
        <dbReference type="SAM" id="MobiDB-lite"/>
    </source>
</evidence>
<dbReference type="AlphaFoldDB" id="A0A075MAT0"/>